<dbReference type="EMBL" id="CAADFG010000064">
    <property type="protein sequence ID" value="VFJ93966.1"/>
    <property type="molecule type" value="Genomic_DNA"/>
</dbReference>
<evidence type="ECO:0000313" key="3">
    <source>
        <dbReference type="EMBL" id="VFK01338.1"/>
    </source>
</evidence>
<dbReference type="EMBL" id="CAADFI010000066">
    <property type="protein sequence ID" value="VFJ94726.1"/>
    <property type="molecule type" value="Genomic_DNA"/>
</dbReference>
<evidence type="ECO:0000313" key="1">
    <source>
        <dbReference type="EMBL" id="VFJ93966.1"/>
    </source>
</evidence>
<dbReference type="EMBL" id="CAADFJ010000063">
    <property type="protein sequence ID" value="VFK01338.1"/>
    <property type="molecule type" value="Genomic_DNA"/>
</dbReference>
<gene>
    <name evidence="1" type="ORF">BECKH772A_GA0070896_1006410</name>
    <name evidence="2" type="ORF">BECKH772B_GA0070898_1006610</name>
    <name evidence="3" type="ORF">BECKH772C_GA0070978_100639</name>
</gene>
<organism evidence="1">
    <name type="scientific">Candidatus Kentrum eta</name>
    <dbReference type="NCBI Taxonomy" id="2126337"/>
    <lineage>
        <taxon>Bacteria</taxon>
        <taxon>Pseudomonadati</taxon>
        <taxon>Pseudomonadota</taxon>
        <taxon>Gammaproteobacteria</taxon>
        <taxon>Candidatus Kentrum</taxon>
    </lineage>
</organism>
<sequence length="588" mass="65933">MSTLESDILTAAREDRLLDYIDERWLSDRDDPTPFSEILIPLAEALVKLHNEGKIDVVAAFGKLKNDNQSPDFFLTRHIFGKMLPKIEAPMPDVMACVLHLYHEAGQDLAAGWILPPYVDFCGAQPARPKEAIGCIEASVDKLADLLTPSLVAGSRLDAEQYLNEAIRFSTHSDIAIRRRAVFSLGRIEYPEESHLPEKALMTLGNAIGEESDDELIGSTIKSAFSLYRKQEALEGRVTGLIDTVLTGGGDQALHAASEILFFEDKEIPEPLLDKLLLHLRRVNPAHKGTLDNIDHGLEKLLAGENTEKAIRFIEALLTTNAESLSVEAFDGVIRELVKNREGFLNRVMTRWFLGGERALCKAIHDVVDHQNISENNLRLAANSNELGTADPERIRFLARKAIGYLFFRPVTAASIVLSLMEYAEDDETKKALTGLLFDPLSINYGEVGDYLKEQVDSENDSIGNACKESLALLDQYMEGLKSTGGIPELYPSRSQQEDYHRHYSKQMSEAMRKAGKKSVWRKIAAKEVLLYGIRSINHMRGPDGKERRMEIPLQSYERNTEIPRLSIIAPFDLDYTLRVFRAEKIQA</sequence>
<evidence type="ECO:0000313" key="2">
    <source>
        <dbReference type="EMBL" id="VFJ94726.1"/>
    </source>
</evidence>
<dbReference type="AlphaFoldDB" id="A0A450UN65"/>
<reference evidence="1" key="1">
    <citation type="submission" date="2019-02" db="EMBL/GenBank/DDBJ databases">
        <authorList>
            <person name="Gruber-Vodicka R. H."/>
            <person name="Seah K. B. B."/>
        </authorList>
    </citation>
    <scope>NUCLEOTIDE SEQUENCE</scope>
    <source>
        <strain evidence="3">BECK_SA2B12</strain>
        <strain evidence="1">BECK_SA2B15</strain>
        <strain evidence="2">BECK_SA2B20</strain>
    </source>
</reference>
<proteinExistence type="predicted"/>
<protein>
    <submittedName>
        <fullName evidence="1">Uncharacterized protein</fullName>
    </submittedName>
</protein>
<name>A0A450UN65_9GAMM</name>
<accession>A0A450UN65</accession>